<keyword evidence="6 7" id="KW-0539">Nucleus</keyword>
<evidence type="ECO:0000313" key="12">
    <source>
        <dbReference type="Proteomes" id="UP000182259"/>
    </source>
</evidence>
<evidence type="ECO:0000256" key="7">
    <source>
        <dbReference type="RuleBase" id="RU369086"/>
    </source>
</evidence>
<dbReference type="InterPro" id="IPR041178">
    <property type="entry name" value="RPA43_OB"/>
</dbReference>
<evidence type="ECO:0000259" key="9">
    <source>
        <dbReference type="Pfam" id="PF03876"/>
    </source>
</evidence>
<dbReference type="GO" id="GO:0006361">
    <property type="term" value="P:transcription initiation at RNA polymerase I promoter"/>
    <property type="evidence" value="ECO:0007669"/>
    <property type="project" value="UniProtKB-ARBA"/>
</dbReference>
<evidence type="ECO:0000256" key="5">
    <source>
        <dbReference type="ARBA" id="ARBA00023163"/>
    </source>
</evidence>
<dbReference type="PANTHER" id="PTHR12709">
    <property type="entry name" value="DNA-DIRECTED RNA POLYMERASE II, III"/>
    <property type="match status" value="1"/>
</dbReference>
<feature type="domain" description="RPA43 OB" evidence="10">
    <location>
        <begin position="129"/>
        <end position="230"/>
    </location>
</feature>
<evidence type="ECO:0000256" key="4">
    <source>
        <dbReference type="ARBA" id="ARBA00022553"/>
    </source>
</evidence>
<keyword evidence="3 7" id="KW-0240">DNA-directed RNA polymerase</keyword>
<gene>
    <name evidence="11" type="ORF">SAMEA4029009_CIC11G00000001359</name>
</gene>
<comment type="function">
    <text evidence="7">DNA-dependent RNA polymerase which catalyzes the transcription of DNA into RNA using the four ribonucleoside triphosphates as substrates.</text>
</comment>
<evidence type="ECO:0000256" key="1">
    <source>
        <dbReference type="ARBA" id="ARBA00004604"/>
    </source>
</evidence>
<dbReference type="InterPro" id="IPR041901">
    <property type="entry name" value="RNAP_I_Rpa43_N"/>
</dbReference>
<comment type="subcellular location">
    <subcellularLocation>
        <location evidence="1">Nucleus</location>
        <location evidence="1">Nucleolus</location>
    </subcellularLocation>
</comment>
<keyword evidence="5 7" id="KW-0804">Transcription</keyword>
<evidence type="ECO:0000313" key="11">
    <source>
        <dbReference type="EMBL" id="SGZ50803.1"/>
    </source>
</evidence>
<dbReference type="Pfam" id="PF03876">
    <property type="entry name" value="SHS2_Rpb7-N"/>
    <property type="match status" value="1"/>
</dbReference>
<proteinExistence type="inferred from homology"/>
<evidence type="ECO:0000256" key="8">
    <source>
        <dbReference type="SAM" id="MobiDB-lite"/>
    </source>
</evidence>
<sequence length="300" mass="33210">MPAEVRTSFEAELDAPVSKRRAPIKSTNPVNLDGLLECFQVVRTSLYVSVAPCHIANPINGIKAQHLDPLIMTYFAKGQGVVLSYSNIVVSKEHHSLDTDDQPITITKVGDSTPFSFMWITVDLLIWHPQIGDTLEGYIYMQTASHIGLLVHDTFNASIKFRNIPQDWEFVPSQADEFGESEELTDAKSSKFRSYGYWADGSGTKVEGKITFTVRAIHSTGRMLSVEGSLVSPESELDAQPVFQERRTSTAMSPVANKHMKFDDEPSEVTEIAEPTDDVLPTYEKDGENALSSDSDDSSD</sequence>
<keyword evidence="4" id="KW-0597">Phosphoprotein</keyword>
<protein>
    <recommendedName>
        <fullName evidence="7">DNA-directed RNA polymerase subunit</fullName>
    </recommendedName>
</protein>
<dbReference type="PANTHER" id="PTHR12709:SF5">
    <property type="entry name" value="DNA-DIRECTED RNA POLYMERASE I SUBUNIT RPA43"/>
    <property type="match status" value="1"/>
</dbReference>
<evidence type="ECO:0000256" key="2">
    <source>
        <dbReference type="ARBA" id="ARBA00005930"/>
    </source>
</evidence>
<evidence type="ECO:0000256" key="6">
    <source>
        <dbReference type="ARBA" id="ARBA00023242"/>
    </source>
</evidence>
<reference evidence="12" key="1">
    <citation type="submission" date="2016-10" db="EMBL/GenBank/DDBJ databases">
        <authorList>
            <person name="Geijer C."/>
            <person name="Jareborg N."/>
            <person name="Dainat J."/>
        </authorList>
    </citation>
    <scope>NUCLEOTIDE SEQUENCE [LARGE SCALE GENOMIC DNA]</scope>
    <source>
        <strain evidence="12">PYCC 4715</strain>
    </source>
</reference>
<dbReference type="GO" id="GO:0005736">
    <property type="term" value="C:RNA polymerase I complex"/>
    <property type="evidence" value="ECO:0007669"/>
    <property type="project" value="UniProtKB-ARBA"/>
</dbReference>
<dbReference type="Gene3D" id="2.40.50.1060">
    <property type="match status" value="1"/>
</dbReference>
<evidence type="ECO:0000259" key="10">
    <source>
        <dbReference type="Pfam" id="PF17875"/>
    </source>
</evidence>
<dbReference type="GO" id="GO:0006362">
    <property type="term" value="P:transcription elongation by RNA polymerase I"/>
    <property type="evidence" value="ECO:0007669"/>
    <property type="project" value="UniProtKB-ARBA"/>
</dbReference>
<evidence type="ECO:0000256" key="3">
    <source>
        <dbReference type="ARBA" id="ARBA00022478"/>
    </source>
</evidence>
<dbReference type="Pfam" id="PF17875">
    <property type="entry name" value="RPA43_OB"/>
    <property type="match status" value="1"/>
</dbReference>
<dbReference type="InterPro" id="IPR045113">
    <property type="entry name" value="Rpb7-like"/>
</dbReference>
<dbReference type="Proteomes" id="UP000182259">
    <property type="component" value="Chromosome I"/>
</dbReference>
<comment type="similarity">
    <text evidence="2">Belongs to the eukaryotic RPA43 RNA polymerase subunit family.</text>
</comment>
<organism evidence="11 12">
    <name type="scientific">Sungouiella intermedia</name>
    <dbReference type="NCBI Taxonomy" id="45354"/>
    <lineage>
        <taxon>Eukaryota</taxon>
        <taxon>Fungi</taxon>
        <taxon>Dikarya</taxon>
        <taxon>Ascomycota</taxon>
        <taxon>Saccharomycotina</taxon>
        <taxon>Pichiomycetes</taxon>
        <taxon>Metschnikowiaceae</taxon>
        <taxon>Sungouiella</taxon>
    </lineage>
</organism>
<dbReference type="FunFam" id="3.30.1490.120:FF:000004">
    <property type="entry name" value="RNA polymerase I subunit Rpa43"/>
    <property type="match status" value="1"/>
</dbReference>
<dbReference type="InterPro" id="IPR005576">
    <property type="entry name" value="Rpb7-like_N"/>
</dbReference>
<accession>A0A1L0BI50</accession>
<dbReference type="CDD" id="cd04328">
    <property type="entry name" value="RNAP_I_Rpa43_N"/>
    <property type="match status" value="1"/>
</dbReference>
<dbReference type="Gene3D" id="3.30.1490.120">
    <property type="entry name" value="RNA polymerase Rpb7-like, N-terminal domain"/>
    <property type="match status" value="1"/>
</dbReference>
<feature type="domain" description="RNA polymerase Rpb7-like N-terminal" evidence="9">
    <location>
        <begin position="45"/>
        <end position="97"/>
    </location>
</feature>
<name>A0A1L0BI50_9ASCO</name>
<dbReference type="InterPro" id="IPR036898">
    <property type="entry name" value="RNA_pol_Rpb7-like_N_sf"/>
</dbReference>
<dbReference type="EMBL" id="LT635764">
    <property type="protein sequence ID" value="SGZ50803.1"/>
    <property type="molecule type" value="Genomic_DNA"/>
</dbReference>
<feature type="region of interest" description="Disordered" evidence="8">
    <location>
        <begin position="263"/>
        <end position="300"/>
    </location>
</feature>
<dbReference type="AlphaFoldDB" id="A0A1L0BI50"/>